<proteinExistence type="predicted"/>
<comment type="caution">
    <text evidence="1">The sequence shown here is derived from an EMBL/GenBank/DDBJ whole genome shotgun (WGS) entry which is preliminary data.</text>
</comment>
<feature type="non-terminal residue" evidence="1">
    <location>
        <position position="305"/>
    </location>
</feature>
<gene>
    <name evidence="1" type="ORF">GMARGA_LOCUS19220</name>
</gene>
<evidence type="ECO:0000313" key="2">
    <source>
        <dbReference type="Proteomes" id="UP000789901"/>
    </source>
</evidence>
<protein>
    <submittedName>
        <fullName evidence="1">23268_t:CDS:1</fullName>
    </submittedName>
</protein>
<name>A0ABN7VKP7_GIGMA</name>
<accession>A0ABN7VKP7</accession>
<evidence type="ECO:0000313" key="1">
    <source>
        <dbReference type="EMBL" id="CAG8777101.1"/>
    </source>
</evidence>
<reference evidence="1 2" key="1">
    <citation type="submission" date="2021-06" db="EMBL/GenBank/DDBJ databases">
        <authorList>
            <person name="Kallberg Y."/>
            <person name="Tangrot J."/>
            <person name="Rosling A."/>
        </authorList>
    </citation>
    <scope>NUCLEOTIDE SEQUENCE [LARGE SCALE GENOMIC DNA]</scope>
    <source>
        <strain evidence="1 2">120-4 pot B 10/14</strain>
    </source>
</reference>
<keyword evidence="2" id="KW-1185">Reference proteome</keyword>
<sequence>MPRVNTKFKQRQHLKNACNQRQFSKKQNKNVASISDNNNGTTIPASLLSNIEVDNDMIMLSRSLSNMEVDDIASSQLSNVEQFYQPQYLKTWETLLNILINTDNKEFSLGVSLLKLMRYNKGPNTGKIFSKYLQQKAYNFIENSLYRPSNSRITCRKPSTRKIKKKEISLYIIELETRSAACKTPTVTNKQLKLAIRDRLMKNKNQYSSKAVLIATQICEIGEMSYRSAETCTKKIVEWLIGEEPDKWFSASTLVGWHKDVSNIHIIQQSKLRLSGVKQISLSDEDLAVQRRNKRKFDEQDNEKQ</sequence>
<organism evidence="1 2">
    <name type="scientific">Gigaspora margarita</name>
    <dbReference type="NCBI Taxonomy" id="4874"/>
    <lineage>
        <taxon>Eukaryota</taxon>
        <taxon>Fungi</taxon>
        <taxon>Fungi incertae sedis</taxon>
        <taxon>Mucoromycota</taxon>
        <taxon>Glomeromycotina</taxon>
        <taxon>Glomeromycetes</taxon>
        <taxon>Diversisporales</taxon>
        <taxon>Gigasporaceae</taxon>
        <taxon>Gigaspora</taxon>
    </lineage>
</organism>
<dbReference type="EMBL" id="CAJVQB010015866">
    <property type="protein sequence ID" value="CAG8777101.1"/>
    <property type="molecule type" value="Genomic_DNA"/>
</dbReference>
<dbReference type="Proteomes" id="UP000789901">
    <property type="component" value="Unassembled WGS sequence"/>
</dbReference>